<evidence type="ECO:0000256" key="12">
    <source>
        <dbReference type="ARBA" id="ARBA00023125"/>
    </source>
</evidence>
<evidence type="ECO:0000256" key="3">
    <source>
        <dbReference type="ARBA" id="ARBA00004906"/>
    </source>
</evidence>
<dbReference type="GO" id="GO:0008270">
    <property type="term" value="F:zinc ion binding"/>
    <property type="evidence" value="ECO:0007669"/>
    <property type="project" value="UniProtKB-KW"/>
</dbReference>
<dbReference type="GO" id="GO:0005634">
    <property type="term" value="C:nucleus"/>
    <property type="evidence" value="ECO:0007669"/>
    <property type="project" value="UniProtKB-SubCell"/>
</dbReference>
<dbReference type="GO" id="GO:0097505">
    <property type="term" value="C:Rad6-Rad18 complex"/>
    <property type="evidence" value="ECO:0007669"/>
    <property type="project" value="TreeGrafter"/>
</dbReference>
<dbReference type="GO" id="GO:0003697">
    <property type="term" value="F:single-stranded DNA binding"/>
    <property type="evidence" value="ECO:0007669"/>
    <property type="project" value="InterPro"/>
</dbReference>
<evidence type="ECO:0000256" key="7">
    <source>
        <dbReference type="ARBA" id="ARBA00022723"/>
    </source>
</evidence>
<dbReference type="SMART" id="SM00734">
    <property type="entry name" value="ZnF_Rad18"/>
    <property type="match status" value="1"/>
</dbReference>
<name>C1C0B4_CALCM</name>
<evidence type="ECO:0000256" key="11">
    <source>
        <dbReference type="ARBA" id="ARBA00022833"/>
    </source>
</evidence>
<feature type="region of interest" description="Disordered" evidence="19">
    <location>
        <begin position="318"/>
        <end position="350"/>
    </location>
</feature>
<dbReference type="SMART" id="SM00184">
    <property type="entry name" value="RING"/>
    <property type="match status" value="1"/>
</dbReference>
<feature type="compositionally biased region" description="Basic and acidic residues" evidence="19">
    <location>
        <begin position="204"/>
        <end position="221"/>
    </location>
</feature>
<dbReference type="InterPro" id="IPR003034">
    <property type="entry name" value="SAP_dom"/>
</dbReference>
<comment type="catalytic activity">
    <reaction evidence="1">
        <text>S-ubiquitinyl-[E2 ubiquitin-conjugating enzyme]-L-cysteine + [acceptor protein]-L-lysine = [E2 ubiquitin-conjugating enzyme]-L-cysteine + N(6)-ubiquitinyl-[acceptor protein]-L-lysine.</text>
        <dbReference type="EC" id="2.3.2.27"/>
    </reaction>
</comment>
<dbReference type="InterPro" id="IPR001841">
    <property type="entry name" value="Znf_RING"/>
</dbReference>
<keyword evidence="10" id="KW-0833">Ubl conjugation pathway</keyword>
<evidence type="ECO:0000256" key="9">
    <source>
        <dbReference type="ARBA" id="ARBA00022771"/>
    </source>
</evidence>
<dbReference type="AlphaFoldDB" id="C1C0B4"/>
<evidence type="ECO:0000256" key="4">
    <source>
        <dbReference type="ARBA" id="ARBA00009506"/>
    </source>
</evidence>
<dbReference type="GO" id="GO:0006301">
    <property type="term" value="P:DNA damage tolerance"/>
    <property type="evidence" value="ECO:0007669"/>
    <property type="project" value="InterPro"/>
</dbReference>
<evidence type="ECO:0000256" key="19">
    <source>
        <dbReference type="SAM" id="MobiDB-lite"/>
    </source>
</evidence>
<dbReference type="EMBL" id="BT080293">
    <property type="protein sequence ID" value="ACO14717.1"/>
    <property type="molecule type" value="mRNA"/>
</dbReference>
<evidence type="ECO:0000256" key="8">
    <source>
        <dbReference type="ARBA" id="ARBA00022763"/>
    </source>
</evidence>
<organism evidence="23">
    <name type="scientific">Caligus clemensi</name>
    <name type="common">Sea louse</name>
    <dbReference type="NCBI Taxonomy" id="344056"/>
    <lineage>
        <taxon>Eukaryota</taxon>
        <taxon>Metazoa</taxon>
        <taxon>Ecdysozoa</taxon>
        <taxon>Arthropoda</taxon>
        <taxon>Crustacea</taxon>
        <taxon>Multicrustacea</taxon>
        <taxon>Hexanauplia</taxon>
        <taxon>Copepoda</taxon>
        <taxon>Siphonostomatoida</taxon>
        <taxon>Caligidae</taxon>
        <taxon>Caligus</taxon>
    </lineage>
</organism>
<dbReference type="Gene3D" id="3.30.160.60">
    <property type="entry name" value="Classic Zinc Finger"/>
    <property type="match status" value="1"/>
</dbReference>
<keyword evidence="12" id="KW-0238">DNA-binding</keyword>
<proteinExistence type="evidence at transcript level"/>
<comment type="subcellular location">
    <subcellularLocation>
        <location evidence="2">Nucleus</location>
    </subcellularLocation>
</comment>
<feature type="compositionally biased region" description="Low complexity" evidence="19">
    <location>
        <begin position="337"/>
        <end position="350"/>
    </location>
</feature>
<evidence type="ECO:0000256" key="14">
    <source>
        <dbReference type="ARBA" id="ARBA00023242"/>
    </source>
</evidence>
<evidence type="ECO:0000313" key="23">
    <source>
        <dbReference type="EMBL" id="ACO14717.1"/>
    </source>
</evidence>
<dbReference type="PROSITE" id="PS00518">
    <property type="entry name" value="ZF_RING_1"/>
    <property type="match status" value="1"/>
</dbReference>
<dbReference type="InterPro" id="IPR006642">
    <property type="entry name" value="Rad18_UBZ4"/>
</dbReference>
<accession>C1C0B4</accession>
<evidence type="ECO:0000256" key="16">
    <source>
        <dbReference type="ARBA" id="ARBA00082369"/>
    </source>
</evidence>
<evidence type="ECO:0000259" key="22">
    <source>
        <dbReference type="PROSITE" id="PS51908"/>
    </source>
</evidence>
<evidence type="ECO:0000256" key="10">
    <source>
        <dbReference type="ARBA" id="ARBA00022786"/>
    </source>
</evidence>
<keyword evidence="14" id="KW-0539">Nucleus</keyword>
<dbReference type="InterPro" id="IPR039577">
    <property type="entry name" value="Rad18"/>
</dbReference>
<evidence type="ECO:0000256" key="18">
    <source>
        <dbReference type="PROSITE-ProRule" id="PRU01256"/>
    </source>
</evidence>
<keyword evidence="13 18" id="KW-0234">DNA repair</keyword>
<evidence type="ECO:0000256" key="1">
    <source>
        <dbReference type="ARBA" id="ARBA00000900"/>
    </source>
</evidence>
<keyword evidence="9 17" id="KW-0863">Zinc-finger</keyword>
<protein>
    <recommendedName>
        <fullName evidence="5">RING-type E3 ubiquitin transferase</fullName>
        <ecNumber evidence="5">2.3.2.27</ecNumber>
    </recommendedName>
    <alternativeName>
        <fullName evidence="15 16">RING-type E3 ubiquitin transferase RAD18</fullName>
    </alternativeName>
</protein>
<keyword evidence="7" id="KW-0479">Metal-binding</keyword>
<evidence type="ECO:0000256" key="13">
    <source>
        <dbReference type="ARBA" id="ARBA00023204"/>
    </source>
</evidence>
<gene>
    <name evidence="23" type="primary">RAD18</name>
</gene>
<reference evidence="23" key="1">
    <citation type="submission" date="2009-03" db="EMBL/GenBank/DDBJ databases">
        <title>Caligus clemensi ESTs and full-length cDNAs.</title>
        <authorList>
            <person name="Yasuike M."/>
            <person name="von Schalburg K."/>
            <person name="Cooper G."/>
            <person name="Leong J."/>
            <person name="Jones S.R.M."/>
            <person name="Koop B.F."/>
        </authorList>
    </citation>
    <scope>NUCLEOTIDE SEQUENCE</scope>
    <source>
        <tissue evidence="23">Whole</tissue>
    </source>
</reference>
<dbReference type="Pfam" id="PF13923">
    <property type="entry name" value="zf-C3HC4_2"/>
    <property type="match status" value="1"/>
</dbReference>
<feature type="region of interest" description="Disordered" evidence="19">
    <location>
        <begin position="204"/>
        <end position="243"/>
    </location>
</feature>
<dbReference type="GO" id="GO:0006281">
    <property type="term" value="P:DNA repair"/>
    <property type="evidence" value="ECO:0007669"/>
    <property type="project" value="UniProtKB-KW"/>
</dbReference>
<evidence type="ECO:0000256" key="6">
    <source>
        <dbReference type="ARBA" id="ARBA00022679"/>
    </source>
</evidence>
<evidence type="ECO:0000259" key="20">
    <source>
        <dbReference type="PROSITE" id="PS50089"/>
    </source>
</evidence>
<evidence type="ECO:0000259" key="21">
    <source>
        <dbReference type="PROSITE" id="PS50800"/>
    </source>
</evidence>
<dbReference type="SMART" id="SM00513">
    <property type="entry name" value="SAP"/>
    <property type="match status" value="1"/>
</dbReference>
<dbReference type="GO" id="GO:0061630">
    <property type="term" value="F:ubiquitin protein ligase activity"/>
    <property type="evidence" value="ECO:0007669"/>
    <property type="project" value="UniProtKB-EC"/>
</dbReference>
<comment type="pathway">
    <text evidence="3">Protein modification; protein ubiquitination.</text>
</comment>
<dbReference type="PANTHER" id="PTHR14134:SF2">
    <property type="entry name" value="E3 UBIQUITIN-PROTEIN LIGASE RAD18"/>
    <property type="match status" value="1"/>
</dbReference>
<dbReference type="SUPFAM" id="SSF57850">
    <property type="entry name" value="RING/U-box"/>
    <property type="match status" value="1"/>
</dbReference>
<keyword evidence="6" id="KW-0808">Transferase</keyword>
<comment type="similarity">
    <text evidence="4">Belongs to the RAD18 family.</text>
</comment>
<evidence type="ECO:0000256" key="15">
    <source>
        <dbReference type="ARBA" id="ARBA00031783"/>
    </source>
</evidence>
<dbReference type="UniPathway" id="UPA00143"/>
<dbReference type="PROSITE" id="PS50800">
    <property type="entry name" value="SAP"/>
    <property type="match status" value="1"/>
</dbReference>
<dbReference type="InterPro" id="IPR017907">
    <property type="entry name" value="Znf_RING_CS"/>
</dbReference>
<dbReference type="Gene3D" id="3.30.40.10">
    <property type="entry name" value="Zinc/RING finger domain, C3HC4 (zinc finger)"/>
    <property type="match status" value="1"/>
</dbReference>
<dbReference type="FunFam" id="3.30.40.10:FF:000172">
    <property type="entry name" value="E3 ubiquitin-protein ligase RAD18"/>
    <property type="match status" value="1"/>
</dbReference>
<dbReference type="PROSITE" id="PS50089">
    <property type="entry name" value="ZF_RING_2"/>
    <property type="match status" value="1"/>
</dbReference>
<keyword evidence="8 18" id="KW-0227">DNA damage</keyword>
<dbReference type="Pfam" id="PF02037">
    <property type="entry name" value="SAP"/>
    <property type="match status" value="1"/>
</dbReference>
<evidence type="ECO:0000256" key="2">
    <source>
        <dbReference type="ARBA" id="ARBA00004123"/>
    </source>
</evidence>
<dbReference type="PROSITE" id="PS51908">
    <property type="entry name" value="ZF_UBZ4"/>
    <property type="match status" value="1"/>
</dbReference>
<dbReference type="InterPro" id="IPR013083">
    <property type="entry name" value="Znf_RING/FYVE/PHD"/>
</dbReference>
<feature type="domain" description="UBZ4-type" evidence="22">
    <location>
        <begin position="289"/>
        <end position="316"/>
    </location>
</feature>
<keyword evidence="11" id="KW-0862">Zinc</keyword>
<dbReference type="PANTHER" id="PTHR14134">
    <property type="entry name" value="E3 UBIQUITIN-PROTEIN LIGASE RAD18"/>
    <property type="match status" value="1"/>
</dbReference>
<dbReference type="EC" id="2.3.2.27" evidence="5"/>
<feature type="domain" description="SAP" evidence="21">
    <location>
        <begin position="138"/>
        <end position="172"/>
    </location>
</feature>
<sequence>METFLISPSLLESYPRLESILSCSVCYETIRDPVLTKCSHSFCSLCIRRYLLYKLQCPSCFHELHENDLIPNKPLRDILQQLAITLPKSDSSPSKDCENRGIAVLSSKFEAHSLHCSNSPSKLLKAKIALKPISKPVYHIMKDSELKKKLKEEGLCIKGDRKALIARHQKFTILWNTECSKETPLSKSEILNIVIKEEASEAKRQKDLIDSVNENNKRTPMKDTNPSQNEEPSSGSPSHMVLGSPTLVKSGELYISPKRKNPAQLLESGKKKMKQNSVRSLFEQTERRKVTCPSCNTLITASFLNIHLDRCLEVEGEMKGTRPKTRTLNSPGAERGSTSVSTPSTSGLQS</sequence>
<evidence type="ECO:0000256" key="5">
    <source>
        <dbReference type="ARBA" id="ARBA00012483"/>
    </source>
</evidence>
<feature type="domain" description="RING-type" evidence="20">
    <location>
        <begin position="23"/>
        <end position="60"/>
    </location>
</feature>
<evidence type="ECO:0000256" key="17">
    <source>
        <dbReference type="PROSITE-ProRule" id="PRU00175"/>
    </source>
</evidence>
<feature type="compositionally biased region" description="Polar residues" evidence="19">
    <location>
        <begin position="222"/>
        <end position="237"/>
    </location>
</feature>
<dbReference type="GO" id="GO:0006513">
    <property type="term" value="P:protein monoubiquitination"/>
    <property type="evidence" value="ECO:0007669"/>
    <property type="project" value="InterPro"/>
</dbReference>